<evidence type="ECO:0000259" key="17">
    <source>
        <dbReference type="PROSITE" id="PS51204"/>
    </source>
</evidence>
<comment type="subcellular location">
    <subcellularLocation>
        <location evidence="1">Nucleus</location>
    </subcellularLocation>
</comment>
<keyword evidence="6" id="KW-0805">Transcription regulation</keyword>
<feature type="compositionally biased region" description="Basic and acidic residues" evidence="16">
    <location>
        <begin position="149"/>
        <end position="168"/>
    </location>
</feature>
<feature type="compositionally biased region" description="Low complexity" evidence="16">
    <location>
        <begin position="859"/>
        <end position="869"/>
    </location>
</feature>
<evidence type="ECO:0000256" key="15">
    <source>
        <dbReference type="ARBA" id="ARBA00082479"/>
    </source>
</evidence>
<feature type="compositionally biased region" description="Polar residues" evidence="16">
    <location>
        <begin position="766"/>
        <end position="790"/>
    </location>
</feature>
<sequence length="908" mass="103099">MSQPAKDDKENLLENLVAERARKLTELYCLSRLQDFLTITNNDALEAQIKNFLDNNNIQKGLRFNPQTVPEFNQAEAPADKKTSRSKSGTPVDKDNVKKDKEASRPETETGKGFNTNTSNSMSSLSDVSTVDPHKENDSLVETTTVGEESLKSDDRQGPSETPKRPYEQGDQSRGVNGASASLNAENIPPQEIHNNLKRQKIMKTDYRQVSAVGQNSRKRRVVDQLLTKTQKNSDLYDPSNINSKGSVYLVMNNNIPLKLPQAIPLAELKYVAQTLPLVKLMPTAHKALTTEIMNAALNEGRIAVVSSRIEELRRVGLWSLRQPRKFIDPWGPTKPNPTHWQSLLTEAKWMQCDFYEGKKYKMATCAIIAQAVMDYWNYGKACCVERRIPGTHISDSDAHNSQRDKEMSTPGEKSPFKELEPEEECQTIDTGLLVNGARKFGEDMQPSDTVQNEGSKNFKLPSPFNTQISLEWLNSLEKKMFEHLPIYAGIDKSTIWSDSFDNLPFEPVSKATVTLDDDHFMKIVERQIVDDEPSITPFSKRRGMFYGNRRSHYLRPPKAPSLRYLRYRTPTIWLPEDDSDLVKNINTFAYNWELISAHLSPRPNKTYASNIERRTPWQCFERFIQLNEKFQFTDMKGPRAHAAQLWLIEAHKLQQQQKRRISPLGVGEESIQRGHRRLRWASMFEAMRKCMKKRENAPKPNPSQPRKPLDCKNTTVPTPAEMSQLKAQRDEALRRDMQMRRLAKHKLQAAALLQQQQLSKRNLSKFSGQNSNSTGQRFSQPQSPSNSLGSAGIGNTKITAQALPKQRPRTSGEREIIENYVKKILLQKPDLTPELALRAAESYYRSISSKQQIKDEPGTSSTHPSSPGDAEGAISNLRPEAKDVQQATRKLVSPTPQEILQKLQHGK</sequence>
<dbReference type="GO" id="GO:0003682">
    <property type="term" value="F:chromatin binding"/>
    <property type="evidence" value="ECO:0007669"/>
    <property type="project" value="TreeGrafter"/>
</dbReference>
<dbReference type="PROSITE" id="PS51204">
    <property type="entry name" value="HSA"/>
    <property type="match status" value="1"/>
</dbReference>
<feature type="compositionally biased region" description="Basic and acidic residues" evidence="16">
    <location>
        <begin position="394"/>
        <end position="408"/>
    </location>
</feature>
<dbReference type="GO" id="GO:0005634">
    <property type="term" value="C:nucleus"/>
    <property type="evidence" value="ECO:0007669"/>
    <property type="project" value="UniProtKB-SubCell"/>
</dbReference>
<evidence type="ECO:0000256" key="11">
    <source>
        <dbReference type="ARBA" id="ARBA00025178"/>
    </source>
</evidence>
<reference evidence="18 19" key="1">
    <citation type="submission" date="2016-03" db="EMBL/GenBank/DDBJ databases">
        <authorList>
            <person name="Devillers H."/>
        </authorList>
    </citation>
    <scope>NUCLEOTIDE SEQUENCE [LARGE SCALE GENOMIC DNA]</scope>
    <source>
        <strain evidence="18">CBS 11717</strain>
    </source>
</reference>
<gene>
    <name evidence="18" type="ORF">LAMI_0E13454G</name>
</gene>
<keyword evidence="19" id="KW-1185">Reference proteome</keyword>
<keyword evidence="9" id="KW-0234">DNA repair</keyword>
<dbReference type="InterPro" id="IPR014012">
    <property type="entry name" value="HSA_dom"/>
</dbReference>
<feature type="region of interest" description="Disordered" evidence="16">
    <location>
        <begin position="766"/>
        <end position="812"/>
    </location>
</feature>
<feature type="region of interest" description="Disordered" evidence="16">
    <location>
        <begin position="849"/>
        <end position="908"/>
    </location>
</feature>
<keyword evidence="8" id="KW-0804">Transcription</keyword>
<dbReference type="Pfam" id="PF13921">
    <property type="entry name" value="Myb_DNA-bind_6"/>
    <property type="match status" value="1"/>
</dbReference>
<keyword evidence="5" id="KW-0156">Chromatin regulator</keyword>
<keyword evidence="10" id="KW-0539">Nucleus</keyword>
<evidence type="ECO:0000256" key="12">
    <source>
        <dbReference type="ARBA" id="ARBA00029670"/>
    </source>
</evidence>
<evidence type="ECO:0000313" key="19">
    <source>
        <dbReference type="Proteomes" id="UP000191024"/>
    </source>
</evidence>
<dbReference type="GO" id="GO:0006325">
    <property type="term" value="P:chromatin organization"/>
    <property type="evidence" value="ECO:0007669"/>
    <property type="project" value="UniProtKB-KW"/>
</dbReference>
<evidence type="ECO:0000256" key="1">
    <source>
        <dbReference type="ARBA" id="ARBA00004123"/>
    </source>
</evidence>
<dbReference type="PANTHER" id="PTHR46459">
    <property type="entry name" value="E1A-BINDING PROTEIN P400-RELATED"/>
    <property type="match status" value="1"/>
</dbReference>
<protein>
    <recommendedName>
        <fullName evidence="3">Chromatin modification-related protein EAF1</fullName>
    </recommendedName>
    <alternativeName>
        <fullName evidence="14">Chromatin modification-related protein eaf1</fullName>
    </alternativeName>
    <alternativeName>
        <fullName evidence="13 15">ESA1-associated factor 1</fullName>
    </alternativeName>
    <alternativeName>
        <fullName evidence="12">Vacuolar import and degradation protein 21</fullName>
    </alternativeName>
</protein>
<evidence type="ECO:0000256" key="10">
    <source>
        <dbReference type="ARBA" id="ARBA00023242"/>
    </source>
</evidence>
<evidence type="ECO:0000256" key="13">
    <source>
        <dbReference type="ARBA" id="ARBA00032084"/>
    </source>
</evidence>
<evidence type="ECO:0000256" key="5">
    <source>
        <dbReference type="ARBA" id="ARBA00022853"/>
    </source>
</evidence>
<dbReference type="FunFam" id="1.10.10.60:FF:000484">
    <property type="entry name" value="Chromatin modification-related protein EAF1"/>
    <property type="match status" value="1"/>
</dbReference>
<dbReference type="GO" id="GO:0035267">
    <property type="term" value="C:NuA4 histone acetyltransferase complex"/>
    <property type="evidence" value="ECO:0007669"/>
    <property type="project" value="TreeGrafter"/>
</dbReference>
<comment type="similarity">
    <text evidence="2">Belongs to the EAF1 family.</text>
</comment>
<feature type="region of interest" description="Disordered" evidence="16">
    <location>
        <begin position="65"/>
        <end position="194"/>
    </location>
</feature>
<dbReference type="SUPFAM" id="SSF46689">
    <property type="entry name" value="Homeodomain-like"/>
    <property type="match status" value="1"/>
</dbReference>
<proteinExistence type="inferred from homology"/>
<evidence type="ECO:0000256" key="6">
    <source>
        <dbReference type="ARBA" id="ARBA00023015"/>
    </source>
</evidence>
<evidence type="ECO:0000256" key="9">
    <source>
        <dbReference type="ARBA" id="ARBA00023204"/>
    </source>
</evidence>
<feature type="domain" description="HSA" evidence="17">
    <location>
        <begin position="328"/>
        <end position="407"/>
    </location>
</feature>
<dbReference type="OrthoDB" id="5364245at2759"/>
<keyword evidence="7" id="KW-0010">Activator</keyword>
<feature type="compositionally biased region" description="Basic and acidic residues" evidence="16">
    <location>
        <begin position="92"/>
        <end position="110"/>
    </location>
</feature>
<dbReference type="Pfam" id="PF07529">
    <property type="entry name" value="HSA"/>
    <property type="match status" value="1"/>
</dbReference>
<dbReference type="GO" id="GO:0006281">
    <property type="term" value="P:DNA repair"/>
    <property type="evidence" value="ECO:0007669"/>
    <property type="project" value="UniProtKB-KW"/>
</dbReference>
<accession>A0A1G4JQS6</accession>
<name>A0A1G4JQS6_9SACH</name>
<dbReference type="SMART" id="SM00573">
    <property type="entry name" value="HSA"/>
    <property type="match status" value="1"/>
</dbReference>
<dbReference type="AlphaFoldDB" id="A0A1G4JQS6"/>
<evidence type="ECO:0000256" key="4">
    <source>
        <dbReference type="ARBA" id="ARBA00022763"/>
    </source>
</evidence>
<dbReference type="InterPro" id="IPR001005">
    <property type="entry name" value="SANT/Myb"/>
</dbReference>
<dbReference type="EMBL" id="LT598465">
    <property type="protein sequence ID" value="SCU93166.1"/>
    <property type="molecule type" value="Genomic_DNA"/>
</dbReference>
<dbReference type="STRING" id="1230905.A0A1G4JQS6"/>
<evidence type="ECO:0000256" key="8">
    <source>
        <dbReference type="ARBA" id="ARBA00023163"/>
    </source>
</evidence>
<feature type="compositionally biased region" description="Polar residues" evidence="16">
    <location>
        <begin position="170"/>
        <end position="185"/>
    </location>
</feature>
<evidence type="ECO:0000256" key="3">
    <source>
        <dbReference type="ARBA" id="ARBA00018561"/>
    </source>
</evidence>
<comment type="function">
    <text evidence="11">Component of the NuA4 histone acetyltransferase complex which is involved in transcriptional activation of selected genes principally by acetylation of nucleosomal histone H4 and H2A. The NuA4 complex is also involved in DNA repair.</text>
</comment>
<dbReference type="InterPro" id="IPR009057">
    <property type="entry name" value="Homeodomain-like_sf"/>
</dbReference>
<organism evidence="18 19">
    <name type="scientific">Lachancea mirantina</name>
    <dbReference type="NCBI Taxonomy" id="1230905"/>
    <lineage>
        <taxon>Eukaryota</taxon>
        <taxon>Fungi</taxon>
        <taxon>Dikarya</taxon>
        <taxon>Ascomycota</taxon>
        <taxon>Saccharomycotina</taxon>
        <taxon>Saccharomycetes</taxon>
        <taxon>Saccharomycetales</taxon>
        <taxon>Saccharomycetaceae</taxon>
        <taxon>Lachancea</taxon>
    </lineage>
</organism>
<evidence type="ECO:0000256" key="16">
    <source>
        <dbReference type="SAM" id="MobiDB-lite"/>
    </source>
</evidence>
<evidence type="ECO:0000313" key="18">
    <source>
        <dbReference type="EMBL" id="SCU93166.1"/>
    </source>
</evidence>
<dbReference type="SMART" id="SM00717">
    <property type="entry name" value="SANT"/>
    <property type="match status" value="1"/>
</dbReference>
<feature type="region of interest" description="Disordered" evidence="16">
    <location>
        <begin position="394"/>
        <end position="422"/>
    </location>
</feature>
<evidence type="ECO:0000256" key="2">
    <source>
        <dbReference type="ARBA" id="ARBA00008913"/>
    </source>
</evidence>
<feature type="region of interest" description="Disordered" evidence="16">
    <location>
        <begin position="694"/>
        <end position="730"/>
    </location>
</feature>
<dbReference type="PANTHER" id="PTHR46459:SF1">
    <property type="entry name" value="E1A-BINDING PROTEIN P400"/>
    <property type="match status" value="1"/>
</dbReference>
<feature type="compositionally biased region" description="Low complexity" evidence="16">
    <location>
        <begin position="115"/>
        <end position="130"/>
    </location>
</feature>
<evidence type="ECO:0000256" key="14">
    <source>
        <dbReference type="ARBA" id="ARBA00072841"/>
    </source>
</evidence>
<evidence type="ECO:0000256" key="7">
    <source>
        <dbReference type="ARBA" id="ARBA00023159"/>
    </source>
</evidence>
<keyword evidence="4" id="KW-0227">DNA damage</keyword>
<dbReference type="CDD" id="cd00167">
    <property type="entry name" value="SANT"/>
    <property type="match status" value="1"/>
</dbReference>
<dbReference type="Proteomes" id="UP000191024">
    <property type="component" value="Chromosome E"/>
</dbReference>